<dbReference type="AlphaFoldDB" id="A0A840QK00"/>
<reference evidence="1 2" key="1">
    <citation type="submission" date="2020-08" db="EMBL/GenBank/DDBJ databases">
        <title>Sequencing the genomes of 1000 actinobacteria strains.</title>
        <authorList>
            <person name="Klenk H.-P."/>
        </authorList>
    </citation>
    <scope>NUCLEOTIDE SEQUENCE [LARGE SCALE GENOMIC DNA]</scope>
    <source>
        <strain evidence="1 2">DSM 45584</strain>
    </source>
</reference>
<accession>A0A840QK00</accession>
<dbReference type="InterPro" id="IPR023198">
    <property type="entry name" value="PGP-like_dom2"/>
</dbReference>
<dbReference type="InterPro" id="IPR023214">
    <property type="entry name" value="HAD_sf"/>
</dbReference>
<sequence length="179" mass="20118">MFDVDGVLIDTFEIVRRAYAEVGVDLHDQRWGVAWQTWLPEYCDNDLDRARVLHDQKTEAHLDLLTRTTVNTLAGAQVADSLHSRGWTVKFLTAGTRQVVHQTFHAVNPSWLGRLAGTDLTSAGKRQMLGEISAGGGVYVDDNRDLGVAITEDSAWNLVHFRGQTEEELTTEIVEQWTR</sequence>
<dbReference type="RefSeq" id="WP_184732079.1">
    <property type="nucleotide sequence ID" value="NZ_JACHIW010000002.1"/>
</dbReference>
<dbReference type="Gene3D" id="1.10.150.240">
    <property type="entry name" value="Putative phosphatase, domain 2"/>
    <property type="match status" value="1"/>
</dbReference>
<dbReference type="SUPFAM" id="SSF56784">
    <property type="entry name" value="HAD-like"/>
    <property type="match status" value="1"/>
</dbReference>
<protein>
    <recommendedName>
        <fullName evidence="3">Haloacid dehalogenase</fullName>
    </recommendedName>
</protein>
<organism evidence="1 2">
    <name type="scientific">Saccharopolyspora phatthalungensis</name>
    <dbReference type="NCBI Taxonomy" id="664693"/>
    <lineage>
        <taxon>Bacteria</taxon>
        <taxon>Bacillati</taxon>
        <taxon>Actinomycetota</taxon>
        <taxon>Actinomycetes</taxon>
        <taxon>Pseudonocardiales</taxon>
        <taxon>Pseudonocardiaceae</taxon>
        <taxon>Saccharopolyspora</taxon>
    </lineage>
</organism>
<evidence type="ECO:0000313" key="2">
    <source>
        <dbReference type="Proteomes" id="UP000584374"/>
    </source>
</evidence>
<dbReference type="Proteomes" id="UP000584374">
    <property type="component" value="Unassembled WGS sequence"/>
</dbReference>
<dbReference type="InterPro" id="IPR036412">
    <property type="entry name" value="HAD-like_sf"/>
</dbReference>
<dbReference type="Gene3D" id="3.40.50.1000">
    <property type="entry name" value="HAD superfamily/HAD-like"/>
    <property type="match status" value="1"/>
</dbReference>
<evidence type="ECO:0000313" key="1">
    <source>
        <dbReference type="EMBL" id="MBB5159609.1"/>
    </source>
</evidence>
<evidence type="ECO:0008006" key="3">
    <source>
        <dbReference type="Google" id="ProtNLM"/>
    </source>
</evidence>
<comment type="caution">
    <text evidence="1">The sequence shown here is derived from an EMBL/GenBank/DDBJ whole genome shotgun (WGS) entry which is preliminary data.</text>
</comment>
<name>A0A840QK00_9PSEU</name>
<gene>
    <name evidence="1" type="ORF">BJ970_007208</name>
</gene>
<dbReference type="EMBL" id="JACHIW010000002">
    <property type="protein sequence ID" value="MBB5159609.1"/>
    <property type="molecule type" value="Genomic_DNA"/>
</dbReference>
<proteinExistence type="predicted"/>
<keyword evidence="2" id="KW-1185">Reference proteome</keyword>